<evidence type="ECO:0000313" key="3">
    <source>
        <dbReference type="EMBL" id="TRO82411.1"/>
    </source>
</evidence>
<proteinExistence type="predicted"/>
<dbReference type="Gene3D" id="2.60.120.200">
    <property type="match status" value="1"/>
</dbReference>
<dbReference type="AlphaFoldDB" id="A0A550JGT7"/>
<evidence type="ECO:0000256" key="1">
    <source>
        <dbReference type="SAM" id="Phobius"/>
    </source>
</evidence>
<dbReference type="InterPro" id="IPR013424">
    <property type="entry name" value="Ice-binding_C"/>
</dbReference>
<dbReference type="SUPFAM" id="SSF49899">
    <property type="entry name" value="Concanavalin A-like lectins/glucanases"/>
    <property type="match status" value="1"/>
</dbReference>
<feature type="transmembrane region" description="Helical" evidence="1">
    <location>
        <begin position="79"/>
        <end position="106"/>
    </location>
</feature>
<gene>
    <name evidence="3" type="ORF">FL622_07490</name>
</gene>
<dbReference type="NCBIfam" id="TIGR02595">
    <property type="entry name" value="PEP_CTERM"/>
    <property type="match status" value="1"/>
</dbReference>
<dbReference type="InterPro" id="IPR013320">
    <property type="entry name" value="ConA-like_dom_sf"/>
</dbReference>
<protein>
    <submittedName>
        <fullName evidence="3">LamG domain-containing protein</fullName>
    </submittedName>
</protein>
<dbReference type="Pfam" id="PF07589">
    <property type="entry name" value="PEP-CTERM"/>
    <property type="match status" value="1"/>
</dbReference>
<keyword evidence="1" id="KW-0812">Transmembrane</keyword>
<dbReference type="OrthoDB" id="9802683at2"/>
<keyword evidence="1" id="KW-1133">Transmembrane helix</keyword>
<reference evidence="3 4" key="1">
    <citation type="submission" date="2019-07" db="EMBL/GenBank/DDBJ databases">
        <title>Insights of Desulfuromonas acetexigens electromicrobiology.</title>
        <authorList>
            <person name="Katuri K."/>
            <person name="Sapireddy V."/>
            <person name="Shaw D.R."/>
            <person name="Saikaly P."/>
        </authorList>
    </citation>
    <scope>NUCLEOTIDE SEQUENCE [LARGE SCALE GENOMIC DNA]</scope>
    <source>
        <strain evidence="3 4">2873</strain>
    </source>
</reference>
<feature type="domain" description="Ice-binding protein C-terminal" evidence="2">
    <location>
        <begin position="300"/>
        <end position="323"/>
    </location>
</feature>
<organism evidence="3 4">
    <name type="scientific">Trichloromonas acetexigens</name>
    <dbReference type="NCBI Taxonomy" id="38815"/>
    <lineage>
        <taxon>Bacteria</taxon>
        <taxon>Pseudomonadati</taxon>
        <taxon>Thermodesulfobacteriota</taxon>
        <taxon>Desulfuromonadia</taxon>
        <taxon>Desulfuromonadales</taxon>
        <taxon>Trichloromonadaceae</taxon>
        <taxon>Trichloromonas</taxon>
    </lineage>
</organism>
<evidence type="ECO:0000259" key="2">
    <source>
        <dbReference type="Pfam" id="PF07589"/>
    </source>
</evidence>
<dbReference type="EMBL" id="VJVV01000004">
    <property type="protein sequence ID" value="TRO82411.1"/>
    <property type="molecule type" value="Genomic_DNA"/>
</dbReference>
<dbReference type="Proteomes" id="UP000317155">
    <property type="component" value="Unassembled WGS sequence"/>
</dbReference>
<comment type="caution">
    <text evidence="3">The sequence shown here is derived from an EMBL/GenBank/DDBJ whole genome shotgun (WGS) entry which is preliminary data.</text>
</comment>
<keyword evidence="4" id="KW-1185">Reference proteome</keyword>
<name>A0A550JGT7_9BACT</name>
<accession>A0A550JGT7</accession>
<evidence type="ECO:0000313" key="4">
    <source>
        <dbReference type="Proteomes" id="UP000317155"/>
    </source>
</evidence>
<keyword evidence="1" id="KW-0472">Membrane</keyword>
<dbReference type="Pfam" id="PF13385">
    <property type="entry name" value="Laminin_G_3"/>
    <property type="match status" value="1"/>
</dbReference>
<sequence length="325" mass="35727">MKSSTTLQKNRKKFSGIDTSHKKIQINRRIILQFPVEPRKNINHFNILHMVYFLHIQFNRSYAETISVFLSGGTMKNSFAAALGLILFLTCFITSGHATLIAHYSFDDQTLADSSASAETFNLNAVGSSPELSSGAYFSDGLAANYLQQINGPGGMDDWTLSLWVNTSVTDQGQFKGLFSNNTSSTADYSFQIDSYDGQYRLVSINLPTAKIIGTPTLDLWENIVVQKFDGNDARLYFNGKFIGTAGVNPGGLQMLRLGINRNTNNSFLGYLDTIQIWDDSLQDAAEIYAAGVGNNAFTAVPEPSTWILLGGGLIGLAAVRRRMR</sequence>